<dbReference type="GO" id="GO:0071111">
    <property type="term" value="F:cyclic-guanylate-specific phosphodiesterase activity"/>
    <property type="evidence" value="ECO:0007669"/>
    <property type="project" value="InterPro"/>
</dbReference>
<keyword evidence="3" id="KW-1185">Reference proteome</keyword>
<feature type="domain" description="EAL" evidence="1">
    <location>
        <begin position="103"/>
        <end position="351"/>
    </location>
</feature>
<reference evidence="3" key="1">
    <citation type="submission" date="2016-01" db="EMBL/GenBank/DDBJ databases">
        <title>Draft genome of Chromobacterium sp. F49.</title>
        <authorList>
            <person name="Hong K.W."/>
        </authorList>
    </citation>
    <scope>NUCLEOTIDE SEQUENCE [LARGE SCALE GENOMIC DNA]</scope>
    <source>
        <strain evidence="3">P7IIIA</strain>
    </source>
</reference>
<dbReference type="SMART" id="SM00052">
    <property type="entry name" value="EAL"/>
    <property type="match status" value="1"/>
</dbReference>
<dbReference type="PANTHER" id="PTHR33121:SF76">
    <property type="entry name" value="SIGNALING PROTEIN"/>
    <property type="match status" value="1"/>
</dbReference>
<dbReference type="CDD" id="cd01948">
    <property type="entry name" value="EAL"/>
    <property type="match status" value="1"/>
</dbReference>
<dbReference type="OrthoDB" id="581425at2"/>
<dbReference type="PROSITE" id="PS50883">
    <property type="entry name" value="EAL"/>
    <property type="match status" value="1"/>
</dbReference>
<dbReference type="RefSeq" id="WP_066237042.1">
    <property type="nucleotide sequence ID" value="NZ_LRFC01000001.1"/>
</dbReference>
<proteinExistence type="predicted"/>
<comment type="caution">
    <text evidence="2">The sequence shown here is derived from an EMBL/GenBank/DDBJ whole genome shotgun (WGS) entry which is preliminary data.</text>
</comment>
<dbReference type="Proteomes" id="UP000076567">
    <property type="component" value="Unassembled WGS sequence"/>
</dbReference>
<gene>
    <name evidence="2" type="ORF">AWM68_03835</name>
</gene>
<evidence type="ECO:0000313" key="2">
    <source>
        <dbReference type="EMBL" id="KZE69407.1"/>
    </source>
</evidence>
<dbReference type="SUPFAM" id="SSF141868">
    <property type="entry name" value="EAL domain-like"/>
    <property type="match status" value="1"/>
</dbReference>
<dbReference type="Gene3D" id="3.20.20.450">
    <property type="entry name" value="EAL domain"/>
    <property type="match status" value="1"/>
</dbReference>
<dbReference type="Pfam" id="PF00563">
    <property type="entry name" value="EAL"/>
    <property type="match status" value="1"/>
</dbReference>
<accession>A0A163SMB1</accession>
<dbReference type="EMBL" id="LRFC01000001">
    <property type="protein sequence ID" value="KZE69407.1"/>
    <property type="molecule type" value="Genomic_DNA"/>
</dbReference>
<evidence type="ECO:0000259" key="1">
    <source>
        <dbReference type="PROSITE" id="PS50883"/>
    </source>
</evidence>
<dbReference type="InterPro" id="IPR035919">
    <property type="entry name" value="EAL_sf"/>
</dbReference>
<evidence type="ECO:0000313" key="3">
    <source>
        <dbReference type="Proteomes" id="UP000076567"/>
    </source>
</evidence>
<name>A0A163SMB1_9BACL</name>
<protein>
    <recommendedName>
        <fullName evidence="1">EAL domain-containing protein</fullName>
    </recommendedName>
</protein>
<dbReference type="AlphaFoldDB" id="A0A163SMB1"/>
<dbReference type="InterPro" id="IPR001633">
    <property type="entry name" value="EAL_dom"/>
</dbReference>
<dbReference type="InterPro" id="IPR050706">
    <property type="entry name" value="Cyclic-di-GMP_PDE-like"/>
</dbReference>
<sequence length="351" mass="39623">MSCSQCRPTGDFPLEGFIHIRSEHPVLLQSLQHIFSEDGLEGISSPIGVSAKYNNLPFLQSLCERLLSTFNDQAVQSFHCALTHTIDEANGFITWNPFHHFLERIKNRDLYEVIQQQMFTTYSQPIVSLKNEEIYGYEFLLRPLSDRIEFKPYELFQFAEKSGLQALLDGNARMTSIKNSSGTVPRGVKRFINFLPSSIYDPKHCLATTFRAAAESGVDPNDLVFEVVETEEIADIDHLKSILKAYQDQGMKVALDDLGAGHSTLAVLRELKPDYVKIDRKIISFCDEDDSKREMIQQIVETAREINAVVLAEGIERKEEADVVLKCGVELAQGYYFGRPVPTDRLAAAAH</sequence>
<organism evidence="2 3">
    <name type="scientific">Fictibacillus phosphorivorans</name>
    <dbReference type="NCBI Taxonomy" id="1221500"/>
    <lineage>
        <taxon>Bacteria</taxon>
        <taxon>Bacillati</taxon>
        <taxon>Bacillota</taxon>
        <taxon>Bacilli</taxon>
        <taxon>Bacillales</taxon>
        <taxon>Fictibacillaceae</taxon>
        <taxon>Fictibacillus</taxon>
    </lineage>
</organism>
<dbReference type="PANTHER" id="PTHR33121">
    <property type="entry name" value="CYCLIC DI-GMP PHOSPHODIESTERASE PDEF"/>
    <property type="match status" value="1"/>
</dbReference>